<name>A0A1T4N5J2_9PORP</name>
<evidence type="ECO:0000256" key="1">
    <source>
        <dbReference type="ARBA" id="ARBA00004141"/>
    </source>
</evidence>
<comment type="similarity">
    <text evidence="2 6">Belongs to the BI1 family.</text>
</comment>
<dbReference type="STRING" id="29524.SAMN02745171_01000"/>
<dbReference type="GO" id="GO:0005886">
    <property type="term" value="C:plasma membrane"/>
    <property type="evidence" value="ECO:0007669"/>
    <property type="project" value="TreeGrafter"/>
</dbReference>
<proteinExistence type="inferred from homology"/>
<organism evidence="7 8">
    <name type="scientific">Porphyromonas circumdentaria</name>
    <dbReference type="NCBI Taxonomy" id="29524"/>
    <lineage>
        <taxon>Bacteria</taxon>
        <taxon>Pseudomonadati</taxon>
        <taxon>Bacteroidota</taxon>
        <taxon>Bacteroidia</taxon>
        <taxon>Bacteroidales</taxon>
        <taxon>Porphyromonadaceae</taxon>
        <taxon>Porphyromonas</taxon>
    </lineage>
</organism>
<dbReference type="Pfam" id="PF01027">
    <property type="entry name" value="Bax1-I"/>
    <property type="match status" value="1"/>
</dbReference>
<evidence type="ECO:0000313" key="8">
    <source>
        <dbReference type="Proteomes" id="UP000190121"/>
    </source>
</evidence>
<evidence type="ECO:0000256" key="5">
    <source>
        <dbReference type="ARBA" id="ARBA00023136"/>
    </source>
</evidence>
<protein>
    <recommendedName>
        <fullName evidence="9">Modulator of FtsH protease</fullName>
    </recommendedName>
</protein>
<evidence type="ECO:0000313" key="7">
    <source>
        <dbReference type="EMBL" id="SJZ74307.1"/>
    </source>
</evidence>
<gene>
    <name evidence="7" type="ORF">SAMN02745171_01000</name>
</gene>
<dbReference type="EMBL" id="FUXE01000009">
    <property type="protein sequence ID" value="SJZ74307.1"/>
    <property type="molecule type" value="Genomic_DNA"/>
</dbReference>
<accession>A0A1T4N5J2</accession>
<dbReference type="CDD" id="cd10432">
    <property type="entry name" value="BI-1-like_bacterial"/>
    <property type="match status" value="1"/>
</dbReference>
<dbReference type="PANTHER" id="PTHR23291:SF50">
    <property type="entry name" value="PROTEIN LIFEGUARD 4"/>
    <property type="match status" value="1"/>
</dbReference>
<dbReference type="PANTHER" id="PTHR23291">
    <property type="entry name" value="BAX INHIBITOR-RELATED"/>
    <property type="match status" value="1"/>
</dbReference>
<dbReference type="RefSeq" id="WP_078736928.1">
    <property type="nucleotide sequence ID" value="NZ_FUXE01000009.1"/>
</dbReference>
<feature type="transmembrane region" description="Helical" evidence="6">
    <location>
        <begin position="225"/>
        <end position="245"/>
    </location>
</feature>
<evidence type="ECO:0000256" key="3">
    <source>
        <dbReference type="ARBA" id="ARBA00022692"/>
    </source>
</evidence>
<evidence type="ECO:0000256" key="4">
    <source>
        <dbReference type="ARBA" id="ARBA00022989"/>
    </source>
</evidence>
<evidence type="ECO:0000256" key="6">
    <source>
        <dbReference type="RuleBase" id="RU004379"/>
    </source>
</evidence>
<feature type="transmembrane region" description="Helical" evidence="6">
    <location>
        <begin position="99"/>
        <end position="123"/>
    </location>
</feature>
<reference evidence="8" key="1">
    <citation type="submission" date="2017-02" db="EMBL/GenBank/DDBJ databases">
        <authorList>
            <person name="Varghese N."/>
            <person name="Submissions S."/>
        </authorList>
    </citation>
    <scope>NUCLEOTIDE SEQUENCE [LARGE SCALE GENOMIC DNA]</scope>
    <source>
        <strain evidence="8">ATCC 51356</strain>
    </source>
</reference>
<dbReference type="AlphaFoldDB" id="A0A1T4N5J2"/>
<keyword evidence="5 6" id="KW-0472">Membrane</keyword>
<dbReference type="InterPro" id="IPR006214">
    <property type="entry name" value="Bax_inhibitor_1-related"/>
</dbReference>
<evidence type="ECO:0000256" key="2">
    <source>
        <dbReference type="ARBA" id="ARBA00010350"/>
    </source>
</evidence>
<dbReference type="OrthoDB" id="9793828at2"/>
<feature type="transmembrane region" description="Helical" evidence="6">
    <location>
        <begin position="74"/>
        <end position="92"/>
    </location>
</feature>
<keyword evidence="4 6" id="KW-1133">Transmembrane helix</keyword>
<keyword evidence="3 6" id="KW-0812">Transmembrane</keyword>
<feature type="transmembrane region" description="Helical" evidence="6">
    <location>
        <begin position="129"/>
        <end position="148"/>
    </location>
</feature>
<dbReference type="Proteomes" id="UP000190121">
    <property type="component" value="Unassembled WGS sequence"/>
</dbReference>
<feature type="transmembrane region" description="Helical" evidence="6">
    <location>
        <begin position="185"/>
        <end position="204"/>
    </location>
</feature>
<feature type="transmembrane region" description="Helical" evidence="6">
    <location>
        <begin position="42"/>
        <end position="62"/>
    </location>
</feature>
<keyword evidence="8" id="KW-1185">Reference proteome</keyword>
<feature type="transmembrane region" description="Helical" evidence="6">
    <location>
        <begin position="160"/>
        <end position="179"/>
    </location>
</feature>
<sequence length="252" mass="28033">MNNYWNQNNQTPPPYGEAYGVETASPDYVVSTENVNKLFRNVFVWMAAALGVTGLTSYLVAFTPLFYSLAATPLLFWGLIIAELGLVFFLSARLHKISFATASLCMTAYSILNGLTLSFIFAVYTASSIINTFFIAAGTFVAMALVGTFTKKDLSSWSRYLIMGVLGLIIASVVNIFVKSSTFEWVISIIGVLIFTVLTAVDTNKIKNMLREHDGVWDGETLRKVALMGALQLYLDFINLFLYLLRFLGRRN</sequence>
<evidence type="ECO:0008006" key="9">
    <source>
        <dbReference type="Google" id="ProtNLM"/>
    </source>
</evidence>
<comment type="subcellular location">
    <subcellularLocation>
        <location evidence="1">Membrane</location>
        <topology evidence="1">Multi-pass membrane protein</topology>
    </subcellularLocation>
</comment>